<evidence type="ECO:0000313" key="2">
    <source>
        <dbReference type="EMBL" id="OFC41143.1"/>
    </source>
</evidence>
<evidence type="ECO:0000313" key="3">
    <source>
        <dbReference type="Proteomes" id="UP000175707"/>
    </source>
</evidence>
<dbReference type="AlphaFoldDB" id="A0A1E7YRN1"/>
<feature type="compositionally biased region" description="Polar residues" evidence="1">
    <location>
        <begin position="108"/>
        <end position="118"/>
    </location>
</feature>
<dbReference type="Proteomes" id="UP000175707">
    <property type="component" value="Unassembled WGS sequence"/>
</dbReference>
<comment type="caution">
    <text evidence="2">The sequence shown here is derived from an EMBL/GenBank/DDBJ whole genome shotgun (WGS) entry which is preliminary data.</text>
</comment>
<feature type="compositionally biased region" description="Basic and acidic residues" evidence="1">
    <location>
        <begin position="91"/>
        <end position="103"/>
    </location>
</feature>
<organism evidence="2 3">
    <name type="scientific">Acidithiobacillus caldus</name>
    <dbReference type="NCBI Taxonomy" id="33059"/>
    <lineage>
        <taxon>Bacteria</taxon>
        <taxon>Pseudomonadati</taxon>
        <taxon>Pseudomonadota</taxon>
        <taxon>Acidithiobacillia</taxon>
        <taxon>Acidithiobacillales</taxon>
        <taxon>Acidithiobacillaceae</taxon>
        <taxon>Acidithiobacillus</taxon>
    </lineage>
</organism>
<evidence type="ECO:0000256" key="1">
    <source>
        <dbReference type="SAM" id="MobiDB-lite"/>
    </source>
</evidence>
<feature type="region of interest" description="Disordered" evidence="1">
    <location>
        <begin position="91"/>
        <end position="119"/>
    </location>
</feature>
<accession>A0A1E7YRN1</accession>
<name>A0A1E7YRN1_9PROT</name>
<sequence>METLDVSGKLIAVSPIAVSPPGAAFPSDDRDAPMRLPSAGKSRYLPASTLRHVLRHGVALVVQSALKKHGKPLSLDALLALDKGFFSQKKNVEKGRGKKKSSEASDDVSGTDSSTASGTKLKPWQILELERKVREQNPMLGLLGIWGMPSMLRVRNAIPMATAQGQVYGVASGIVRRAVEEDLVETLSGDDLTDYLQRLDSWSDADKESTGLKHIKERPWEEILGGVECDWGYQIHRYTPIQSGAVLAALRAFAGDPVIGAHIAVGRGEVAMELNATSVHQDILKGPKVQPAGKILVRRGIFEVDGLLAEHLAEFDRAAEDGFRGMDFSCIPTAADES</sequence>
<dbReference type="EMBL" id="LZYH01001108">
    <property type="protein sequence ID" value="OFC41143.1"/>
    <property type="molecule type" value="Genomic_DNA"/>
</dbReference>
<protein>
    <submittedName>
        <fullName evidence="2">Uncharacterized protein</fullName>
    </submittedName>
</protein>
<reference evidence="2 3" key="1">
    <citation type="submission" date="2016-06" db="EMBL/GenBank/DDBJ databases">
        <title>Gene turnover analysis identifies the evolutionary adaptation of the extremophile Acidithiobacillus caldus.</title>
        <authorList>
            <person name="Zhang X."/>
        </authorList>
    </citation>
    <scope>NUCLEOTIDE SEQUENCE [LARGE SCALE GENOMIC DNA]</scope>
    <source>
        <strain evidence="2 3">S1</strain>
    </source>
</reference>
<proteinExistence type="predicted"/>
<gene>
    <name evidence="2" type="ORF">BAE30_16140</name>
</gene>